<name>A0ABW6XBR7_9ACTN</name>
<accession>A0ABW6XBR7</accession>
<proteinExistence type="predicted"/>
<feature type="domain" description="Flavin reductase like" evidence="2">
    <location>
        <begin position="20"/>
        <end position="167"/>
    </location>
</feature>
<evidence type="ECO:0000259" key="2">
    <source>
        <dbReference type="SMART" id="SM00903"/>
    </source>
</evidence>
<dbReference type="EC" id="1.-.-.-" evidence="3"/>
<dbReference type="GO" id="GO:0016491">
    <property type="term" value="F:oxidoreductase activity"/>
    <property type="evidence" value="ECO:0007669"/>
    <property type="project" value="UniProtKB-KW"/>
</dbReference>
<gene>
    <name evidence="3" type="ORF">ACFY8O_25070</name>
</gene>
<dbReference type="SUPFAM" id="SSF50475">
    <property type="entry name" value="FMN-binding split barrel"/>
    <property type="match status" value="1"/>
</dbReference>
<dbReference type="InterPro" id="IPR012349">
    <property type="entry name" value="Split_barrel_FMN-bd"/>
</dbReference>
<dbReference type="InterPro" id="IPR050268">
    <property type="entry name" value="NADH-dep_flavin_reductase"/>
</dbReference>
<dbReference type="SMART" id="SM00903">
    <property type="entry name" value="Flavin_Reduct"/>
    <property type="match status" value="1"/>
</dbReference>
<dbReference type="Proteomes" id="UP001602322">
    <property type="component" value="Unassembled WGS sequence"/>
</dbReference>
<evidence type="ECO:0000313" key="3">
    <source>
        <dbReference type="EMBL" id="MFF5899172.1"/>
    </source>
</evidence>
<evidence type="ECO:0000313" key="4">
    <source>
        <dbReference type="Proteomes" id="UP001602322"/>
    </source>
</evidence>
<dbReference type="RefSeq" id="WP_145809734.1">
    <property type="nucleotide sequence ID" value="NZ_JBIBEG010000007.1"/>
</dbReference>
<dbReference type="EMBL" id="JBIBEG010000007">
    <property type="protein sequence ID" value="MFF5899172.1"/>
    <property type="molecule type" value="Genomic_DNA"/>
</dbReference>
<sequence>MSPGGLRPGGPQDDDLSRAALRLTTGVTVLTARLDGHMHGTTVSAAGLVSRNPMTIGAGLRQGSELLQLALSSGLFAVNVLSGRQAQVADWFASPRRPRGRAQFDVLEWDPDPATGLPLLRHTLARLVCRVTGQVAVGDHELLLAEVVDGSPGAGSPLLSFDGALHSAEFRDVVRRRWGRGLAATATVSLD</sequence>
<evidence type="ECO:0000256" key="1">
    <source>
        <dbReference type="ARBA" id="ARBA00023002"/>
    </source>
</evidence>
<dbReference type="Gene3D" id="2.30.110.10">
    <property type="entry name" value="Electron Transport, Fmn-binding Protein, Chain A"/>
    <property type="match status" value="1"/>
</dbReference>
<dbReference type="InterPro" id="IPR002563">
    <property type="entry name" value="Flavin_Rdtase-like_dom"/>
</dbReference>
<dbReference type="PANTHER" id="PTHR30466:SF1">
    <property type="entry name" value="FMN REDUCTASE (NADH) RUTF"/>
    <property type="match status" value="1"/>
</dbReference>
<keyword evidence="4" id="KW-1185">Reference proteome</keyword>
<dbReference type="PANTHER" id="PTHR30466">
    <property type="entry name" value="FLAVIN REDUCTASE"/>
    <property type="match status" value="1"/>
</dbReference>
<keyword evidence="1 3" id="KW-0560">Oxidoreductase</keyword>
<dbReference type="Pfam" id="PF01613">
    <property type="entry name" value="Flavin_Reduct"/>
    <property type="match status" value="1"/>
</dbReference>
<protein>
    <submittedName>
        <fullName evidence="3">Flavin reductase family protein</fullName>
        <ecNumber evidence="3">1.-.-.-</ecNumber>
    </submittedName>
</protein>
<organism evidence="3 4">
    <name type="scientific">Streptomyces argenteolus</name>
    <dbReference type="NCBI Taxonomy" id="67274"/>
    <lineage>
        <taxon>Bacteria</taxon>
        <taxon>Bacillati</taxon>
        <taxon>Actinomycetota</taxon>
        <taxon>Actinomycetes</taxon>
        <taxon>Kitasatosporales</taxon>
        <taxon>Streptomycetaceae</taxon>
        <taxon>Streptomyces</taxon>
    </lineage>
</organism>
<comment type="caution">
    <text evidence="3">The sequence shown here is derived from an EMBL/GenBank/DDBJ whole genome shotgun (WGS) entry which is preliminary data.</text>
</comment>
<reference evidence="3 4" key="1">
    <citation type="submission" date="2024-10" db="EMBL/GenBank/DDBJ databases">
        <title>The Natural Products Discovery Center: Release of the First 8490 Sequenced Strains for Exploring Actinobacteria Biosynthetic Diversity.</title>
        <authorList>
            <person name="Kalkreuter E."/>
            <person name="Kautsar S.A."/>
            <person name="Yang D."/>
            <person name="Bader C.D."/>
            <person name="Teijaro C.N."/>
            <person name="Fluegel L."/>
            <person name="Davis C.M."/>
            <person name="Simpson J.R."/>
            <person name="Lauterbach L."/>
            <person name="Steele A.D."/>
            <person name="Gui C."/>
            <person name="Meng S."/>
            <person name="Li G."/>
            <person name="Viehrig K."/>
            <person name="Ye F."/>
            <person name="Su P."/>
            <person name="Kiefer A.F."/>
            <person name="Nichols A."/>
            <person name="Cepeda A.J."/>
            <person name="Yan W."/>
            <person name="Fan B."/>
            <person name="Jiang Y."/>
            <person name="Adhikari A."/>
            <person name="Zheng C.-J."/>
            <person name="Schuster L."/>
            <person name="Cowan T.M."/>
            <person name="Smanski M.J."/>
            <person name="Chevrette M.G."/>
            <person name="De Carvalho L.P.S."/>
            <person name="Shen B."/>
        </authorList>
    </citation>
    <scope>NUCLEOTIDE SEQUENCE [LARGE SCALE GENOMIC DNA]</scope>
    <source>
        <strain evidence="3 4">NPDC012540</strain>
    </source>
</reference>